<proteinExistence type="predicted"/>
<dbReference type="Gene3D" id="3.40.50.2300">
    <property type="match status" value="2"/>
</dbReference>
<dbReference type="PANTHER" id="PTHR38038:SF1">
    <property type="entry name" value="PENICILLIN-BINDING PROTEIN ACTIVATOR LPOA"/>
    <property type="match status" value="1"/>
</dbReference>
<keyword evidence="4" id="KW-1185">Reference proteome</keyword>
<sequence>MTNVKRLSLTVVVSSLFAGCAAPPTTSPTVSQSSAIEIADYDSEVQALLRRADIEQPIAAAELKLRAAERLVTQGQPEQAAKVLADVDTSNLPPKLRFDIIRIQTEQALNNQQGEQALSYLAYMPSLSTLPPEDLAISEQLYIDAYQLSGQALEQAHILIDSTQYIQDEAQLRDLHEKIWIALQQVDDAALFAAIQQPNNDYVFQGWLELAAATRANSGSDMDSWLAIWEAHPAALFLPSPLLDSSTPRAGGDAIAANRIGVLLPQSGRLAQAANAIKQGIITAHQAAQQNGFAPELAFIDSSTLSTPQAIFDAAAQYNVDMLIGPLDKSKVTELSQMDQLPLPVLALNYADNGAYNLYQYGLSAEDEAKQAAIKAINDGKRIALVLTPDTDWGQRSQQAFIEQFTELGGQIADAASFTAANLNQTIATLLQADQSQARAKQLRKITGLKFEFEERSRQDADVLLLAARAQDARLIKPVMAYYFAGKLPVYATSQIYGGTPNSQRDVDLNGITFGEMPWVMLPPSTIHQQIAAQHSNANSRFGRLYAMGVDAFNLHPYLQQLSNEPNSELPGETGTLSVNPQNQVSRKLVWATFNQGVPQLPSSSDAPTNLE</sequence>
<dbReference type="InterPro" id="IPR007443">
    <property type="entry name" value="LpoA"/>
</dbReference>
<keyword evidence="1" id="KW-0472">Membrane</keyword>
<evidence type="ECO:0000313" key="3">
    <source>
        <dbReference type="EMBL" id="RVU30471.1"/>
    </source>
</evidence>
<evidence type="ECO:0000313" key="4">
    <source>
        <dbReference type="Proteomes" id="UP000282818"/>
    </source>
</evidence>
<dbReference type="RefSeq" id="WP_127694667.1">
    <property type="nucleotide sequence ID" value="NZ_SACQ01000005.1"/>
</dbReference>
<dbReference type="Gene3D" id="1.25.40.650">
    <property type="match status" value="1"/>
</dbReference>
<feature type="chain" id="PRO_5019211785" description="Penicillin-binding protein activator" evidence="2">
    <location>
        <begin position="22"/>
        <end position="612"/>
    </location>
</feature>
<dbReference type="AlphaFoldDB" id="A0A437Q7G2"/>
<dbReference type="SUPFAM" id="SSF53822">
    <property type="entry name" value="Periplasmic binding protein-like I"/>
    <property type="match status" value="1"/>
</dbReference>
<reference evidence="3 4" key="1">
    <citation type="submission" date="2019-01" db="EMBL/GenBank/DDBJ databases">
        <authorList>
            <person name="Chen W.-M."/>
        </authorList>
    </citation>
    <scope>NUCLEOTIDE SEQUENCE [LARGE SCALE GENOMIC DNA]</scope>
    <source>
        <strain evidence="3 4">HPM-16</strain>
    </source>
</reference>
<dbReference type="Pfam" id="PF04348">
    <property type="entry name" value="LppC"/>
    <property type="match status" value="1"/>
</dbReference>
<organism evidence="3 4">
    <name type="scientific">Neptunomonas marina</name>
    <dbReference type="NCBI Taxonomy" id="1815562"/>
    <lineage>
        <taxon>Bacteria</taxon>
        <taxon>Pseudomonadati</taxon>
        <taxon>Pseudomonadota</taxon>
        <taxon>Gammaproteobacteria</taxon>
        <taxon>Oceanospirillales</taxon>
        <taxon>Oceanospirillaceae</taxon>
        <taxon>Neptunomonas</taxon>
    </lineage>
</organism>
<keyword evidence="2" id="KW-0732">Signal</keyword>
<dbReference type="Proteomes" id="UP000282818">
    <property type="component" value="Unassembled WGS sequence"/>
</dbReference>
<dbReference type="InterPro" id="IPR028082">
    <property type="entry name" value="Peripla_BP_I"/>
</dbReference>
<name>A0A437Q7G2_9GAMM</name>
<evidence type="ECO:0000256" key="1">
    <source>
        <dbReference type="ARBA" id="ARBA00023136"/>
    </source>
</evidence>
<protein>
    <recommendedName>
        <fullName evidence="5">Penicillin-binding protein activator</fullName>
    </recommendedName>
</protein>
<dbReference type="CDD" id="cd06339">
    <property type="entry name" value="PBP1_YraM_LppC_lipoprotein-like"/>
    <property type="match status" value="1"/>
</dbReference>
<evidence type="ECO:0000256" key="2">
    <source>
        <dbReference type="SAM" id="SignalP"/>
    </source>
</evidence>
<feature type="signal peptide" evidence="2">
    <location>
        <begin position="1"/>
        <end position="21"/>
    </location>
</feature>
<dbReference type="GO" id="GO:0031241">
    <property type="term" value="C:periplasmic side of cell outer membrane"/>
    <property type="evidence" value="ECO:0007669"/>
    <property type="project" value="TreeGrafter"/>
</dbReference>
<comment type="caution">
    <text evidence="3">The sequence shown here is derived from an EMBL/GenBank/DDBJ whole genome shotgun (WGS) entry which is preliminary data.</text>
</comment>
<dbReference type="PROSITE" id="PS51257">
    <property type="entry name" value="PROKAR_LIPOPROTEIN"/>
    <property type="match status" value="1"/>
</dbReference>
<dbReference type="GO" id="GO:0009252">
    <property type="term" value="P:peptidoglycan biosynthetic process"/>
    <property type="evidence" value="ECO:0007669"/>
    <property type="project" value="TreeGrafter"/>
</dbReference>
<evidence type="ECO:0008006" key="5">
    <source>
        <dbReference type="Google" id="ProtNLM"/>
    </source>
</evidence>
<dbReference type="EMBL" id="SACQ01000005">
    <property type="protein sequence ID" value="RVU30471.1"/>
    <property type="molecule type" value="Genomic_DNA"/>
</dbReference>
<gene>
    <name evidence="3" type="ORF">EOE65_12580</name>
</gene>
<accession>A0A437Q7G2</accession>
<dbReference type="GO" id="GO:0030234">
    <property type="term" value="F:enzyme regulator activity"/>
    <property type="evidence" value="ECO:0007669"/>
    <property type="project" value="TreeGrafter"/>
</dbReference>
<dbReference type="PANTHER" id="PTHR38038">
    <property type="entry name" value="PENICILLIN-BINDING PROTEIN ACTIVATOR LPOA"/>
    <property type="match status" value="1"/>
</dbReference>